<dbReference type="EMBL" id="CM027685">
    <property type="protein sequence ID" value="KAG0524899.1"/>
    <property type="molecule type" value="Genomic_DNA"/>
</dbReference>
<dbReference type="AlphaFoldDB" id="A0A921QMS3"/>
<comment type="caution">
    <text evidence="2">The sequence shown here is derived from an EMBL/GenBank/DDBJ whole genome shotgun (WGS) entry which is preliminary data.</text>
</comment>
<dbReference type="Proteomes" id="UP000807115">
    <property type="component" value="Chromosome 6"/>
</dbReference>
<gene>
    <name evidence="2" type="ORF">BDA96_06G008100</name>
</gene>
<reference evidence="2" key="1">
    <citation type="journal article" date="2019" name="BMC Genomics">
        <title>A new reference genome for Sorghum bicolor reveals high levels of sequence similarity between sweet and grain genotypes: implications for the genetics of sugar metabolism.</title>
        <authorList>
            <person name="Cooper E.A."/>
            <person name="Brenton Z.W."/>
            <person name="Flinn B.S."/>
            <person name="Jenkins J."/>
            <person name="Shu S."/>
            <person name="Flowers D."/>
            <person name="Luo F."/>
            <person name="Wang Y."/>
            <person name="Xia P."/>
            <person name="Barry K."/>
            <person name="Daum C."/>
            <person name="Lipzen A."/>
            <person name="Yoshinaga Y."/>
            <person name="Schmutz J."/>
            <person name="Saski C."/>
            <person name="Vermerris W."/>
            <person name="Kresovich S."/>
        </authorList>
    </citation>
    <scope>NUCLEOTIDE SEQUENCE</scope>
</reference>
<reference evidence="2" key="2">
    <citation type="submission" date="2020-10" db="EMBL/GenBank/DDBJ databases">
        <authorList>
            <person name="Cooper E.A."/>
            <person name="Brenton Z.W."/>
            <person name="Flinn B.S."/>
            <person name="Jenkins J."/>
            <person name="Shu S."/>
            <person name="Flowers D."/>
            <person name="Luo F."/>
            <person name="Wang Y."/>
            <person name="Xia P."/>
            <person name="Barry K."/>
            <person name="Daum C."/>
            <person name="Lipzen A."/>
            <person name="Yoshinaga Y."/>
            <person name="Schmutz J."/>
            <person name="Saski C."/>
            <person name="Vermerris W."/>
            <person name="Kresovich S."/>
        </authorList>
    </citation>
    <scope>NUCLEOTIDE SEQUENCE</scope>
</reference>
<name>A0A921QMS3_SORBI</name>
<protein>
    <submittedName>
        <fullName evidence="2">Uncharacterized protein</fullName>
    </submittedName>
</protein>
<organism evidence="2 3">
    <name type="scientific">Sorghum bicolor</name>
    <name type="common">Sorghum</name>
    <name type="synonym">Sorghum vulgare</name>
    <dbReference type="NCBI Taxonomy" id="4558"/>
    <lineage>
        <taxon>Eukaryota</taxon>
        <taxon>Viridiplantae</taxon>
        <taxon>Streptophyta</taxon>
        <taxon>Embryophyta</taxon>
        <taxon>Tracheophyta</taxon>
        <taxon>Spermatophyta</taxon>
        <taxon>Magnoliopsida</taxon>
        <taxon>Liliopsida</taxon>
        <taxon>Poales</taxon>
        <taxon>Poaceae</taxon>
        <taxon>PACMAD clade</taxon>
        <taxon>Panicoideae</taxon>
        <taxon>Andropogonodae</taxon>
        <taxon>Andropogoneae</taxon>
        <taxon>Sorghinae</taxon>
        <taxon>Sorghum</taxon>
    </lineage>
</organism>
<accession>A0A921QMS3</accession>
<evidence type="ECO:0000313" key="3">
    <source>
        <dbReference type="Proteomes" id="UP000807115"/>
    </source>
</evidence>
<sequence>MIPEAFLLMVPAAARPDPARREGLGLVAWQHSVGGPSRRRDTGSGSRAARRRIQGRAGDEDLVEQSQIQ</sequence>
<evidence type="ECO:0000256" key="1">
    <source>
        <dbReference type="SAM" id="MobiDB-lite"/>
    </source>
</evidence>
<proteinExistence type="predicted"/>
<evidence type="ECO:0000313" key="2">
    <source>
        <dbReference type="EMBL" id="KAG0524899.1"/>
    </source>
</evidence>
<feature type="region of interest" description="Disordered" evidence="1">
    <location>
        <begin position="31"/>
        <end position="69"/>
    </location>
</feature>